<dbReference type="InterPro" id="IPR013154">
    <property type="entry name" value="ADH-like_N"/>
</dbReference>
<reference evidence="4 5" key="1">
    <citation type="journal article" date="2014" name="Int. J. Syst. Evol. Microbiol.">
        <title>Nitrososphaera viennensis gen. nov., sp. nov., an aerobic and mesophilic, ammonia-oxidizing archaeon from soil and a member of the archaeal phylum Thaumarchaeota.</title>
        <authorList>
            <person name="Stieglmeier M."/>
            <person name="Klingl A."/>
            <person name="Alves R.J."/>
            <person name="Rittmann S.K."/>
            <person name="Melcher M."/>
            <person name="Leisch N."/>
            <person name="Schleper C."/>
        </authorList>
    </citation>
    <scope>NUCLEOTIDE SEQUENCE [LARGE SCALE GENOMIC DNA]</scope>
    <source>
        <strain evidence="4">EN76</strain>
    </source>
</reference>
<evidence type="ECO:0000313" key="5">
    <source>
        <dbReference type="Proteomes" id="UP000027093"/>
    </source>
</evidence>
<keyword evidence="1" id="KW-0521">NADP</keyword>
<dbReference type="InterPro" id="IPR036291">
    <property type="entry name" value="NAD(P)-bd_dom_sf"/>
</dbReference>
<keyword evidence="5" id="KW-1185">Reference proteome</keyword>
<dbReference type="STRING" id="926571.NVIE_023400"/>
<dbReference type="InterPro" id="IPR013149">
    <property type="entry name" value="ADH-like_C"/>
</dbReference>
<dbReference type="HOGENOM" id="CLU_026673_3_4_2"/>
<evidence type="ECO:0000313" key="4">
    <source>
        <dbReference type="EMBL" id="AIC16599.1"/>
    </source>
</evidence>
<evidence type="ECO:0000256" key="2">
    <source>
        <dbReference type="ARBA" id="ARBA00023002"/>
    </source>
</evidence>
<dbReference type="GO" id="GO:0070402">
    <property type="term" value="F:NADPH binding"/>
    <property type="evidence" value="ECO:0007669"/>
    <property type="project" value="TreeGrafter"/>
</dbReference>
<dbReference type="Gene3D" id="3.90.180.10">
    <property type="entry name" value="Medium-chain alcohol dehydrogenases, catalytic domain"/>
    <property type="match status" value="1"/>
</dbReference>
<accession>A0A060HJ48</accession>
<feature type="domain" description="Enoyl reductase (ER)" evidence="3">
    <location>
        <begin position="12"/>
        <end position="346"/>
    </location>
</feature>
<dbReference type="SMART" id="SM00829">
    <property type="entry name" value="PKS_ER"/>
    <property type="match status" value="1"/>
</dbReference>
<dbReference type="AlphaFoldDB" id="A0A060HJ48"/>
<dbReference type="GO" id="GO:0016651">
    <property type="term" value="F:oxidoreductase activity, acting on NAD(P)H"/>
    <property type="evidence" value="ECO:0007669"/>
    <property type="project" value="TreeGrafter"/>
</dbReference>
<gene>
    <name evidence="4" type="primary">adh3</name>
    <name evidence="4" type="ORF">NVIE_023400</name>
</gene>
<organism evidence="4 5">
    <name type="scientific">Nitrososphaera viennensis EN76</name>
    <dbReference type="NCBI Taxonomy" id="926571"/>
    <lineage>
        <taxon>Archaea</taxon>
        <taxon>Nitrososphaerota</taxon>
        <taxon>Nitrososphaeria</taxon>
        <taxon>Nitrososphaerales</taxon>
        <taxon>Nitrososphaeraceae</taxon>
        <taxon>Nitrososphaera</taxon>
    </lineage>
</organism>
<dbReference type="Pfam" id="PF00107">
    <property type="entry name" value="ADH_zinc_N"/>
    <property type="match status" value="1"/>
</dbReference>
<keyword evidence="2 4" id="KW-0560">Oxidoreductase</keyword>
<dbReference type="PANTHER" id="PTHR48106">
    <property type="entry name" value="QUINONE OXIDOREDUCTASE PIG3-RELATED"/>
    <property type="match status" value="1"/>
</dbReference>
<dbReference type="EC" id="1.1.1.1" evidence="4"/>
<name>A0A060HJ48_9ARCH</name>
<dbReference type="InterPro" id="IPR011032">
    <property type="entry name" value="GroES-like_sf"/>
</dbReference>
<proteinExistence type="predicted"/>
<dbReference type="PANTHER" id="PTHR48106:SF18">
    <property type="entry name" value="QUINONE OXIDOREDUCTASE PIG3"/>
    <property type="match status" value="1"/>
</dbReference>
<dbReference type="OrthoDB" id="8709at2157"/>
<dbReference type="GeneID" id="74947576"/>
<protein>
    <submittedName>
        <fullName evidence="4">Putative alcohol dehydrogenase protein</fullName>
        <ecNumber evidence="4">1.1.1.1</ecNumber>
    </submittedName>
</protein>
<dbReference type="InterPro" id="IPR020843">
    <property type="entry name" value="ER"/>
</dbReference>
<dbReference type="Proteomes" id="UP000027093">
    <property type="component" value="Chromosome"/>
</dbReference>
<evidence type="ECO:0000259" key="3">
    <source>
        <dbReference type="SMART" id="SM00829"/>
    </source>
</evidence>
<dbReference type="GO" id="GO:0004022">
    <property type="term" value="F:alcohol dehydrogenase (NAD+) activity"/>
    <property type="evidence" value="ECO:0007669"/>
    <property type="project" value="UniProtKB-EC"/>
</dbReference>
<dbReference type="SUPFAM" id="SSF50129">
    <property type="entry name" value="GroES-like"/>
    <property type="match status" value="1"/>
</dbReference>
<dbReference type="RefSeq" id="WP_084790789.1">
    <property type="nucleotide sequence ID" value="NZ_CP007536.1"/>
</dbReference>
<sequence>MMKAVPFYQHGPTVDVLRYEDFPDPEPARGQVVIEVEYCGVNHLDIWTRMGIAGKKIKLPHICGCDIVGTVKKSAAGFDAGERVMVYPGASCGKCAHCKAGRENLCSQFAIIGGMSDYNGGYAEKVAVPARNVIRLGKKGPDSKAAATLAVSYLTAWNMLSANGAKKGKSLLVYGAASGVGMATIQLARALGVSTIITTAAGPEKAKFGKKLGAHHVIDRNETKDLAGEVAARLGGGAAAGVDIVIDHVGAATWQTSIASLKPGGRMAVCGMTSGNDATVPVRMFYSKQVTMTGALLGTKAQLVQLLKLVQARRIKPVIDSVFPLEEAAQAQDRMEKGLHSGKILLSCFRR</sequence>
<evidence type="ECO:0000256" key="1">
    <source>
        <dbReference type="ARBA" id="ARBA00022857"/>
    </source>
</evidence>
<dbReference type="KEGG" id="nvn:NVIE_023400"/>
<dbReference type="Pfam" id="PF08240">
    <property type="entry name" value="ADH_N"/>
    <property type="match status" value="1"/>
</dbReference>
<dbReference type="Gene3D" id="3.40.50.720">
    <property type="entry name" value="NAD(P)-binding Rossmann-like Domain"/>
    <property type="match status" value="1"/>
</dbReference>
<dbReference type="EMBL" id="CP007536">
    <property type="protein sequence ID" value="AIC16599.1"/>
    <property type="molecule type" value="Genomic_DNA"/>
</dbReference>
<dbReference type="SUPFAM" id="SSF51735">
    <property type="entry name" value="NAD(P)-binding Rossmann-fold domains"/>
    <property type="match status" value="1"/>
</dbReference>